<geneLocation type="plasmid" evidence="2">
    <name>unnamed</name>
</geneLocation>
<keyword evidence="3" id="KW-1185">Reference proteome</keyword>
<accession>A0A077HP84</accession>
<evidence type="ECO:0000313" key="1">
    <source>
        <dbReference type="EMBL" id="AIL96427.1"/>
    </source>
</evidence>
<gene>
    <name evidence="1" type="ORF">CUREI_03160</name>
    <name evidence="2" type="ORF">CUREI_11690</name>
</gene>
<dbReference type="STRING" id="401472.CUREI_03160"/>
<dbReference type="HOGENOM" id="CLU_1793253_0_0_11"/>
<sequence length="144" mass="15621">MNNPYQAELLDTLREHDNAGDERELKRLINWSTSGVLKYTQAAVYATNDDYTPAETYQREAMVEAIEVQCATVLSLGLVADVLSGGAAAEPTVTGTSDNGASLSFSDAQAESARAWLRRGELTTEAQMILDAAGLGPQHPWVRY</sequence>
<evidence type="ECO:0000313" key="3">
    <source>
        <dbReference type="Proteomes" id="UP000028939"/>
    </source>
</evidence>
<dbReference type="Proteomes" id="UP000028939">
    <property type="component" value="Chromosome"/>
</dbReference>
<dbReference type="EMBL" id="CP009215">
    <property type="protein sequence ID" value="AIL96427.1"/>
    <property type="molecule type" value="Genomic_DNA"/>
</dbReference>
<organism evidence="1 3">
    <name type="scientific">Corynebacterium ureicelerivorans</name>
    <dbReference type="NCBI Taxonomy" id="401472"/>
    <lineage>
        <taxon>Bacteria</taxon>
        <taxon>Bacillati</taxon>
        <taxon>Actinomycetota</taxon>
        <taxon>Actinomycetes</taxon>
        <taxon>Mycobacteriales</taxon>
        <taxon>Corynebacteriaceae</taxon>
        <taxon>Corynebacterium</taxon>
    </lineage>
</organism>
<dbReference type="KEGG" id="cuv:CUREI_11690"/>
<reference evidence="1 3" key="1">
    <citation type="submission" date="2014-08" db="EMBL/GenBank/DDBJ databases">
        <title>Complete genome sequence of Corynebacterium ureicelerivorans DSM 45051, a lipophilic and urea-splitting isolate from a blood culture of a septicaemia patient.</title>
        <authorList>
            <person name="Tippelt A."/>
            <person name="Albersmeier A."/>
            <person name="Brinkrolf K."/>
            <person name="Ruckert C."/>
            <person name="Tauch A."/>
        </authorList>
    </citation>
    <scope>NUCLEOTIDE SEQUENCE [LARGE SCALE GENOMIC DNA]</scope>
    <source>
        <strain evidence="1 3">IMMIB RIV-2301</strain>
        <plasmid evidence="3">Plasmid unnamed</plasmid>
        <plasmid evidence="2">unnamed</plasmid>
    </source>
</reference>
<dbReference type="Proteomes" id="UP000028939">
    <property type="component" value="Plasmid unnamed"/>
</dbReference>
<keyword evidence="2" id="KW-0614">Plasmid</keyword>
<dbReference type="AlphaFoldDB" id="A0A077HP84"/>
<dbReference type="KEGG" id="cuv:CUREI_03160"/>
<protein>
    <submittedName>
        <fullName evidence="1">Uncharacterized protein</fullName>
    </submittedName>
</protein>
<dbReference type="RefSeq" id="WP_038610287.1">
    <property type="nucleotide sequence ID" value="NZ_CP009215.1"/>
</dbReference>
<name>A0A077HP84_9CORY</name>
<evidence type="ECO:0000313" key="2">
    <source>
        <dbReference type="EMBL" id="AIL97832.1"/>
    </source>
</evidence>
<proteinExistence type="predicted"/>
<dbReference type="EMBL" id="CP009216">
    <property type="protein sequence ID" value="AIL97832.1"/>
    <property type="molecule type" value="Genomic_DNA"/>
</dbReference>